<evidence type="ECO:0000256" key="1">
    <source>
        <dbReference type="SAM" id="SignalP"/>
    </source>
</evidence>
<accession>A0A926XY63</accession>
<feature type="chain" id="PRO_5037939810" evidence="1">
    <location>
        <begin position="22"/>
        <end position="155"/>
    </location>
</feature>
<gene>
    <name evidence="2" type="ORF">IC229_20145</name>
</gene>
<sequence>MKSIQAIIAAFLLLSIFTFQGCKPKDGEPGPAGTANVQYSDWITVNFTSSINAYTASLTAAPITQDVLDKADIRIYWKNGDYIVGLPYAQNISGTVYTLHQRIFVGKIELTASYSLTAQQFRYVVIPGGAPIGGRKTALDPSDYEAVRKAYNIPD</sequence>
<keyword evidence="3" id="KW-1185">Reference proteome</keyword>
<organism evidence="2 3">
    <name type="scientific">Spirosoma profusum</name>
    <dbReference type="NCBI Taxonomy" id="2771354"/>
    <lineage>
        <taxon>Bacteria</taxon>
        <taxon>Pseudomonadati</taxon>
        <taxon>Bacteroidota</taxon>
        <taxon>Cytophagia</taxon>
        <taxon>Cytophagales</taxon>
        <taxon>Cytophagaceae</taxon>
        <taxon>Spirosoma</taxon>
    </lineage>
</organism>
<proteinExistence type="predicted"/>
<reference evidence="2" key="1">
    <citation type="submission" date="2020-09" db="EMBL/GenBank/DDBJ databases">
        <authorList>
            <person name="Kim M.K."/>
        </authorList>
    </citation>
    <scope>NUCLEOTIDE SEQUENCE</scope>
    <source>
        <strain evidence="2">BT702</strain>
    </source>
</reference>
<dbReference type="PROSITE" id="PS51257">
    <property type="entry name" value="PROKAR_LIPOPROTEIN"/>
    <property type="match status" value="1"/>
</dbReference>
<dbReference type="Proteomes" id="UP000598820">
    <property type="component" value="Unassembled WGS sequence"/>
</dbReference>
<name>A0A926XY63_9BACT</name>
<dbReference type="EMBL" id="JACWZY010000018">
    <property type="protein sequence ID" value="MBD2702969.1"/>
    <property type="molecule type" value="Genomic_DNA"/>
</dbReference>
<comment type="caution">
    <text evidence="2">The sequence shown here is derived from an EMBL/GenBank/DDBJ whole genome shotgun (WGS) entry which is preliminary data.</text>
</comment>
<evidence type="ECO:0000313" key="2">
    <source>
        <dbReference type="EMBL" id="MBD2702969.1"/>
    </source>
</evidence>
<keyword evidence="1" id="KW-0732">Signal</keyword>
<dbReference type="AlphaFoldDB" id="A0A926XY63"/>
<dbReference type="RefSeq" id="WP_190888815.1">
    <property type="nucleotide sequence ID" value="NZ_JACWZY010000018.1"/>
</dbReference>
<feature type="signal peptide" evidence="1">
    <location>
        <begin position="1"/>
        <end position="21"/>
    </location>
</feature>
<keyword evidence="2" id="KW-0176">Collagen</keyword>
<protein>
    <submittedName>
        <fullName evidence="2">Collagen-like protein</fullName>
    </submittedName>
</protein>
<evidence type="ECO:0000313" key="3">
    <source>
        <dbReference type="Proteomes" id="UP000598820"/>
    </source>
</evidence>